<dbReference type="InterPro" id="IPR003018">
    <property type="entry name" value="GAF"/>
</dbReference>
<dbReference type="InterPro" id="IPR013655">
    <property type="entry name" value="PAS_fold_3"/>
</dbReference>
<dbReference type="SUPFAM" id="SSF47384">
    <property type="entry name" value="Homodimeric domain of signal transducing histidine kinase"/>
    <property type="match status" value="1"/>
</dbReference>
<evidence type="ECO:0000256" key="3">
    <source>
        <dbReference type="ARBA" id="ARBA00012438"/>
    </source>
</evidence>
<dbReference type="PROSITE" id="PS50046">
    <property type="entry name" value="PHYTOCHROME_2"/>
    <property type="match status" value="1"/>
</dbReference>
<dbReference type="Proteomes" id="UP000629098">
    <property type="component" value="Unassembled WGS sequence"/>
</dbReference>
<evidence type="ECO:0000256" key="7">
    <source>
        <dbReference type="ARBA" id="ARBA00023012"/>
    </source>
</evidence>
<feature type="domain" description="PAS" evidence="11">
    <location>
        <begin position="141"/>
        <end position="170"/>
    </location>
</feature>
<evidence type="ECO:0000313" key="14">
    <source>
        <dbReference type="Proteomes" id="UP000629098"/>
    </source>
</evidence>
<dbReference type="InterPro" id="IPR004358">
    <property type="entry name" value="Sig_transdc_His_kin-like_C"/>
</dbReference>
<dbReference type="PROSITE" id="PS50109">
    <property type="entry name" value="HIS_KIN"/>
    <property type="match status" value="1"/>
</dbReference>
<dbReference type="InterPro" id="IPR001610">
    <property type="entry name" value="PAC"/>
</dbReference>
<dbReference type="PROSITE" id="PS50113">
    <property type="entry name" value="PAC"/>
    <property type="match status" value="1"/>
</dbReference>
<dbReference type="InterPro" id="IPR036097">
    <property type="entry name" value="HisK_dim/P_sf"/>
</dbReference>
<dbReference type="SUPFAM" id="SSF55785">
    <property type="entry name" value="PYP-like sensor domain (PAS domain)"/>
    <property type="match status" value="2"/>
</dbReference>
<feature type="domain" description="PAC" evidence="12">
    <location>
        <begin position="67"/>
        <end position="118"/>
    </location>
</feature>
<evidence type="ECO:0000313" key="13">
    <source>
        <dbReference type="EMBL" id="MBD2776071.1"/>
    </source>
</evidence>
<evidence type="ECO:0000256" key="8">
    <source>
        <dbReference type="SAM" id="Coils"/>
    </source>
</evidence>
<protein>
    <recommendedName>
        <fullName evidence="3">histidine kinase</fullName>
        <ecNumber evidence="3">2.7.13.3</ecNumber>
    </recommendedName>
</protein>
<comment type="caution">
    <text evidence="13">The sequence shown here is derived from an EMBL/GenBank/DDBJ whole genome shotgun (WGS) entry which is preliminary data.</text>
</comment>
<dbReference type="GO" id="GO:0000155">
    <property type="term" value="F:phosphorelay sensor kinase activity"/>
    <property type="evidence" value="ECO:0007669"/>
    <property type="project" value="InterPro"/>
</dbReference>
<dbReference type="Gene3D" id="3.30.565.10">
    <property type="entry name" value="Histidine kinase-like ATPase, C-terminal domain"/>
    <property type="match status" value="1"/>
</dbReference>
<evidence type="ECO:0000256" key="6">
    <source>
        <dbReference type="ARBA" id="ARBA00022777"/>
    </source>
</evidence>
<dbReference type="Pfam" id="PF08447">
    <property type="entry name" value="PAS_3"/>
    <property type="match status" value="1"/>
</dbReference>
<dbReference type="InterPro" id="IPR005467">
    <property type="entry name" value="His_kinase_dom"/>
</dbReference>
<dbReference type="InterPro" id="IPR052162">
    <property type="entry name" value="Sensor_kinase/Photoreceptor"/>
</dbReference>
<dbReference type="SMART" id="SM00387">
    <property type="entry name" value="HATPase_c"/>
    <property type="match status" value="1"/>
</dbReference>
<dbReference type="InterPro" id="IPR016132">
    <property type="entry name" value="Phyto_chromo_attachment"/>
</dbReference>
<keyword evidence="7" id="KW-0902">Two-component regulatory system</keyword>
<dbReference type="InterPro" id="IPR000700">
    <property type="entry name" value="PAS-assoc_C"/>
</dbReference>
<dbReference type="CDD" id="cd00130">
    <property type="entry name" value="PAS"/>
    <property type="match status" value="2"/>
</dbReference>
<name>A0A8J7C9L2_9CYAN</name>
<dbReference type="InterPro" id="IPR036890">
    <property type="entry name" value="HATPase_C_sf"/>
</dbReference>
<evidence type="ECO:0000259" key="9">
    <source>
        <dbReference type="PROSITE" id="PS50046"/>
    </source>
</evidence>
<dbReference type="PANTHER" id="PTHR43304">
    <property type="entry name" value="PHYTOCHROME-LIKE PROTEIN CPH1"/>
    <property type="match status" value="1"/>
</dbReference>
<dbReference type="Gene3D" id="3.30.450.20">
    <property type="entry name" value="PAS domain"/>
    <property type="match status" value="2"/>
</dbReference>
<dbReference type="SMART" id="SM00065">
    <property type="entry name" value="GAF"/>
    <property type="match status" value="1"/>
</dbReference>
<feature type="domain" description="Histidine kinase" evidence="10">
    <location>
        <begin position="449"/>
        <end position="669"/>
    </location>
</feature>
<dbReference type="SMART" id="SM00086">
    <property type="entry name" value="PAC"/>
    <property type="match status" value="2"/>
</dbReference>
<evidence type="ECO:0000256" key="4">
    <source>
        <dbReference type="ARBA" id="ARBA00022553"/>
    </source>
</evidence>
<feature type="domain" description="Phytochrome chromophore attachment site" evidence="9">
    <location>
        <begin position="263"/>
        <end position="397"/>
    </location>
</feature>
<dbReference type="EMBL" id="JACXAE010000086">
    <property type="protein sequence ID" value="MBD2776071.1"/>
    <property type="molecule type" value="Genomic_DNA"/>
</dbReference>
<keyword evidence="5" id="KW-0808">Transferase</keyword>
<organism evidence="13 14">
    <name type="scientific">Iningainema tapete BLCC-T55</name>
    <dbReference type="NCBI Taxonomy" id="2748662"/>
    <lineage>
        <taxon>Bacteria</taxon>
        <taxon>Bacillati</taxon>
        <taxon>Cyanobacteriota</taxon>
        <taxon>Cyanophyceae</taxon>
        <taxon>Nostocales</taxon>
        <taxon>Scytonemataceae</taxon>
        <taxon>Iningainema tapete</taxon>
    </lineage>
</organism>
<dbReference type="PROSITE" id="PS50112">
    <property type="entry name" value="PAS"/>
    <property type="match status" value="1"/>
</dbReference>
<dbReference type="InterPro" id="IPR029016">
    <property type="entry name" value="GAF-like_dom_sf"/>
</dbReference>
<evidence type="ECO:0000256" key="1">
    <source>
        <dbReference type="ARBA" id="ARBA00000085"/>
    </source>
</evidence>
<dbReference type="Gene3D" id="1.10.287.130">
    <property type="match status" value="1"/>
</dbReference>
<comment type="catalytic activity">
    <reaction evidence="1">
        <text>ATP + protein L-histidine = ADP + protein N-phospho-L-histidine.</text>
        <dbReference type="EC" id="2.7.13.3"/>
    </reaction>
</comment>
<dbReference type="Pfam" id="PF01590">
    <property type="entry name" value="GAF"/>
    <property type="match status" value="1"/>
</dbReference>
<dbReference type="SUPFAM" id="SSF55874">
    <property type="entry name" value="ATPase domain of HSP90 chaperone/DNA topoisomerase II/histidine kinase"/>
    <property type="match status" value="1"/>
</dbReference>
<accession>A0A8J7C9L2</accession>
<dbReference type="NCBIfam" id="TIGR00229">
    <property type="entry name" value="sensory_box"/>
    <property type="match status" value="1"/>
</dbReference>
<dbReference type="InterPro" id="IPR035965">
    <property type="entry name" value="PAS-like_dom_sf"/>
</dbReference>
<dbReference type="InterPro" id="IPR003594">
    <property type="entry name" value="HATPase_dom"/>
</dbReference>
<dbReference type="Pfam" id="PF13426">
    <property type="entry name" value="PAS_9"/>
    <property type="match status" value="1"/>
</dbReference>
<dbReference type="AlphaFoldDB" id="A0A8J7C9L2"/>
<dbReference type="PRINTS" id="PR00344">
    <property type="entry name" value="BCTRLSENSOR"/>
</dbReference>
<keyword evidence="6" id="KW-0418">Kinase</keyword>
<evidence type="ECO:0000256" key="5">
    <source>
        <dbReference type="ARBA" id="ARBA00022679"/>
    </source>
</evidence>
<dbReference type="InterPro" id="IPR000014">
    <property type="entry name" value="PAS"/>
</dbReference>
<evidence type="ECO:0000256" key="2">
    <source>
        <dbReference type="ARBA" id="ARBA00006402"/>
    </source>
</evidence>
<evidence type="ECO:0000259" key="11">
    <source>
        <dbReference type="PROSITE" id="PS50112"/>
    </source>
</evidence>
<reference evidence="13" key="1">
    <citation type="submission" date="2020-09" db="EMBL/GenBank/DDBJ databases">
        <title>Iningainema tapete sp. nov. (Scytonemataceae, Cyanobacteria) from greenhouses in central Florida (USA) produces two types of nodularin with biosynthetic potential for microcystin-LR and anabaenopeptins.</title>
        <authorList>
            <person name="Berthold D.E."/>
            <person name="Lefler F.W."/>
            <person name="Huang I.-S."/>
            <person name="Abdulla H."/>
            <person name="Zimba P.V."/>
            <person name="Laughinghouse H.D. IV."/>
        </authorList>
    </citation>
    <scope>NUCLEOTIDE SEQUENCE</scope>
    <source>
        <strain evidence="13">BLCCT55</strain>
    </source>
</reference>
<dbReference type="SUPFAM" id="SSF55781">
    <property type="entry name" value="GAF domain-like"/>
    <property type="match status" value="1"/>
</dbReference>
<dbReference type="EC" id="2.7.13.3" evidence="3"/>
<sequence length="672" mass="76618">MIFQFLQRQDGSHSLLYASSGSRELYELEPEVVQRDFSEGIYKFIHPQDRKSFEESVATSYHTLGPWHWEGRIITPSGKLKWIQGSSRPEQQANGDIIWDGFVWDITVRKQAEEQQRCLAEKFSKAFRCSPNAITISTLHEGRIIEVNNSFVKLSGYEREEVIGRSVLELNIWVNKSDRAVMLQQLLSTKAVHNLEFEFRKKSGEIRIGLFSAEIIHLNSVPCLLAVSHDITERKHTEELVRLSAKRDRLLAETLTRIRSSLNLDQILQTTVNEVRQFLQADRVFIAVSDAEVKSKIIAESVVTQYPSVLGWQADDDLLNEWKKQFANSRVRIINDITQTAESPKIIALYQQFQIKASLAVPIVLNAELFGALIANCSSPRHWHSMEIDLLQRMSEQLAIAIQQAQLYQQLAQLNSNLERQVEERTAQLQQKMQELQELNRVKDVVLHTVSHDLRTSVMGNLMVLNNLLNKQVGSPPPLISIPRSIIERMIQGNDRQLAMIDSLLEIHSSEEQGIVLNCEIVNLSALLAKIIQDLQPVFRQHQVTVKNLISSDLPLVIADPALLRKVFINLFTHGWQKNPPGLNFTLKATVETGKIRIYIQNNGVGMSKQECDRLFDLYIREPQATCSTDIGLKMFLSRQIIQAHNGEIGVFSDRKRGLTFWLTLPIATQLS</sequence>
<keyword evidence="14" id="KW-1185">Reference proteome</keyword>
<proteinExistence type="inferred from homology"/>
<feature type="coiled-coil region" evidence="8">
    <location>
        <begin position="391"/>
        <end position="442"/>
    </location>
</feature>
<evidence type="ECO:0000259" key="10">
    <source>
        <dbReference type="PROSITE" id="PS50109"/>
    </source>
</evidence>
<dbReference type="SMART" id="SM00091">
    <property type="entry name" value="PAS"/>
    <property type="match status" value="1"/>
</dbReference>
<comment type="similarity">
    <text evidence="2">In the N-terminal section; belongs to the phytochrome family.</text>
</comment>
<dbReference type="PANTHER" id="PTHR43304:SF1">
    <property type="entry name" value="PAC DOMAIN-CONTAINING PROTEIN"/>
    <property type="match status" value="1"/>
</dbReference>
<dbReference type="Gene3D" id="3.30.450.40">
    <property type="match status" value="1"/>
</dbReference>
<keyword evidence="8" id="KW-0175">Coiled coil</keyword>
<gene>
    <name evidence="13" type="ORF">ICL16_29435</name>
</gene>
<dbReference type="Pfam" id="PF02518">
    <property type="entry name" value="HATPase_c"/>
    <property type="match status" value="1"/>
</dbReference>
<keyword evidence="4" id="KW-0597">Phosphoprotein</keyword>
<evidence type="ECO:0000259" key="12">
    <source>
        <dbReference type="PROSITE" id="PS50113"/>
    </source>
</evidence>